<gene>
    <name evidence="5" type="ORF">KAK11_12040</name>
</gene>
<dbReference type="InterPro" id="IPR018114">
    <property type="entry name" value="TRYPSIN_HIS"/>
</dbReference>
<dbReference type="PRINTS" id="PR00722">
    <property type="entry name" value="CHYMOTRYPSIN"/>
</dbReference>
<feature type="chain" id="PRO_5046110975" evidence="3">
    <location>
        <begin position="26"/>
        <end position="299"/>
    </location>
</feature>
<evidence type="ECO:0000256" key="1">
    <source>
        <dbReference type="ARBA" id="ARBA00023157"/>
    </source>
</evidence>
<comment type="caution">
    <text evidence="5">The sequence shown here is derived from an EMBL/GenBank/DDBJ whole genome shotgun (WGS) entry which is preliminary data.</text>
</comment>
<evidence type="ECO:0000256" key="2">
    <source>
        <dbReference type="RuleBase" id="RU363034"/>
    </source>
</evidence>
<accession>A0ABS5DY34</accession>
<keyword evidence="1" id="KW-1015">Disulfide bond</keyword>
<dbReference type="InterPro" id="IPR043504">
    <property type="entry name" value="Peptidase_S1_PA_chymotrypsin"/>
</dbReference>
<feature type="domain" description="Peptidase S1" evidence="4">
    <location>
        <begin position="60"/>
        <end position="297"/>
    </location>
</feature>
<evidence type="ECO:0000313" key="6">
    <source>
        <dbReference type="Proteomes" id="UP000672097"/>
    </source>
</evidence>
<dbReference type="EMBL" id="JAGQDG010000004">
    <property type="protein sequence ID" value="MBQ0936060.1"/>
    <property type="molecule type" value="Genomic_DNA"/>
</dbReference>
<name>A0ABS5DY34_9BURK</name>
<dbReference type="Pfam" id="PF00089">
    <property type="entry name" value="Trypsin"/>
    <property type="match status" value="1"/>
</dbReference>
<keyword evidence="2 5" id="KW-0645">Protease</keyword>
<dbReference type="GO" id="GO:0008233">
    <property type="term" value="F:peptidase activity"/>
    <property type="evidence" value="ECO:0007669"/>
    <property type="project" value="UniProtKB-KW"/>
</dbReference>
<dbReference type="PROSITE" id="PS00135">
    <property type="entry name" value="TRYPSIN_SER"/>
    <property type="match status" value="1"/>
</dbReference>
<dbReference type="SUPFAM" id="SSF50494">
    <property type="entry name" value="Trypsin-like serine proteases"/>
    <property type="match status" value="1"/>
</dbReference>
<dbReference type="Proteomes" id="UP000672097">
    <property type="component" value="Unassembled WGS sequence"/>
</dbReference>
<dbReference type="SMART" id="SM00020">
    <property type="entry name" value="Tryp_SPc"/>
    <property type="match status" value="1"/>
</dbReference>
<proteinExistence type="predicted"/>
<evidence type="ECO:0000259" key="4">
    <source>
        <dbReference type="PROSITE" id="PS50240"/>
    </source>
</evidence>
<reference evidence="5 6" key="1">
    <citation type="submission" date="2021-04" db="EMBL/GenBank/DDBJ databases">
        <title>The genome sequence of type strain Ideonella paludis KCTC 32238.</title>
        <authorList>
            <person name="Liu Y."/>
        </authorList>
    </citation>
    <scope>NUCLEOTIDE SEQUENCE [LARGE SCALE GENOMIC DNA]</scope>
    <source>
        <strain evidence="5 6">KCTC 32238</strain>
    </source>
</reference>
<dbReference type="Gene3D" id="2.40.10.10">
    <property type="entry name" value="Trypsin-like serine proteases"/>
    <property type="match status" value="2"/>
</dbReference>
<keyword evidence="2" id="KW-0378">Hydrolase</keyword>
<dbReference type="PROSITE" id="PS50240">
    <property type="entry name" value="TRYPSIN_DOM"/>
    <property type="match status" value="1"/>
</dbReference>
<keyword evidence="3" id="KW-0732">Signal</keyword>
<dbReference type="CDD" id="cd00190">
    <property type="entry name" value="Tryp_SPc"/>
    <property type="match status" value="1"/>
</dbReference>
<dbReference type="InterPro" id="IPR001254">
    <property type="entry name" value="Trypsin_dom"/>
</dbReference>
<keyword evidence="6" id="KW-1185">Reference proteome</keyword>
<dbReference type="InterPro" id="IPR033116">
    <property type="entry name" value="TRYPSIN_SER"/>
</dbReference>
<keyword evidence="2" id="KW-0720">Serine protease</keyword>
<dbReference type="InterPro" id="IPR009003">
    <property type="entry name" value="Peptidase_S1_PA"/>
</dbReference>
<dbReference type="PANTHER" id="PTHR24252:SF7">
    <property type="entry name" value="HYALIN"/>
    <property type="match status" value="1"/>
</dbReference>
<dbReference type="RefSeq" id="WP_210809367.1">
    <property type="nucleotide sequence ID" value="NZ_JAGQDG010000004.1"/>
</dbReference>
<sequence>MFLSAHWKTLGLAMASICVVSSALAQGVTPLRAKVAAHQKERAQQLGVDLKPNADIAPLVVGGTPAAPGSWPFFVALMDSSIATNSKAQFCGGSLISPRHVLTAAHCVEGTSPSEIQILVGTLSLLEGGRRVNTSAITIHPKYTSQDFDVAVIELAEAVNDITPAKFVDSPKAEKKVAPSGAPTMAMGYGTTKFLGKSSKVVLEVEMPIVDRAVCNGPDSYDGDIGKQEICAGLMGVGGKDTCQGDSGGPLFAKGSTGAFDTQVGVVSWGNGCGKANYPGVYARLGTLGAWVRAQISAP</sequence>
<organism evidence="5 6">
    <name type="scientific">Ideonella paludis</name>
    <dbReference type="NCBI Taxonomy" id="1233411"/>
    <lineage>
        <taxon>Bacteria</taxon>
        <taxon>Pseudomonadati</taxon>
        <taxon>Pseudomonadota</taxon>
        <taxon>Betaproteobacteria</taxon>
        <taxon>Burkholderiales</taxon>
        <taxon>Sphaerotilaceae</taxon>
        <taxon>Ideonella</taxon>
    </lineage>
</organism>
<evidence type="ECO:0000256" key="3">
    <source>
        <dbReference type="SAM" id="SignalP"/>
    </source>
</evidence>
<evidence type="ECO:0000313" key="5">
    <source>
        <dbReference type="EMBL" id="MBQ0936060.1"/>
    </source>
</evidence>
<dbReference type="PROSITE" id="PS00134">
    <property type="entry name" value="TRYPSIN_HIS"/>
    <property type="match status" value="1"/>
</dbReference>
<feature type="signal peptide" evidence="3">
    <location>
        <begin position="1"/>
        <end position="25"/>
    </location>
</feature>
<dbReference type="InterPro" id="IPR001314">
    <property type="entry name" value="Peptidase_S1A"/>
</dbReference>
<dbReference type="GO" id="GO:0006508">
    <property type="term" value="P:proteolysis"/>
    <property type="evidence" value="ECO:0007669"/>
    <property type="project" value="UniProtKB-KW"/>
</dbReference>
<dbReference type="PANTHER" id="PTHR24252">
    <property type="entry name" value="ACROSIN-RELATED"/>
    <property type="match status" value="1"/>
</dbReference>
<protein>
    <submittedName>
        <fullName evidence="5">Serine protease</fullName>
    </submittedName>
</protein>